<protein>
    <recommendedName>
        <fullName evidence="2">Nephrocystin 3-like N-terminal domain-containing protein</fullName>
    </recommendedName>
</protein>
<gene>
    <name evidence="3" type="ORF">DL764_009575</name>
</gene>
<reference evidence="3 4" key="1">
    <citation type="submission" date="2018-06" db="EMBL/GenBank/DDBJ databases">
        <title>Complete Genomes of Monosporascus.</title>
        <authorList>
            <person name="Robinson A.J."/>
            <person name="Natvig D.O."/>
        </authorList>
    </citation>
    <scope>NUCLEOTIDE SEQUENCE [LARGE SCALE GENOMIC DNA]</scope>
    <source>
        <strain evidence="3 4">CBS 110550</strain>
    </source>
</reference>
<organism evidence="3 4">
    <name type="scientific">Monosporascus ibericus</name>
    <dbReference type="NCBI Taxonomy" id="155417"/>
    <lineage>
        <taxon>Eukaryota</taxon>
        <taxon>Fungi</taxon>
        <taxon>Dikarya</taxon>
        <taxon>Ascomycota</taxon>
        <taxon>Pezizomycotina</taxon>
        <taxon>Sordariomycetes</taxon>
        <taxon>Xylariomycetidae</taxon>
        <taxon>Xylariales</taxon>
        <taxon>Xylariales incertae sedis</taxon>
        <taxon>Monosporascus</taxon>
    </lineage>
</organism>
<dbReference type="AlphaFoldDB" id="A0A4Q4SUN2"/>
<dbReference type="STRING" id="155417.A0A4Q4SUN2"/>
<dbReference type="InterPro" id="IPR027417">
    <property type="entry name" value="P-loop_NTPase"/>
</dbReference>
<evidence type="ECO:0000313" key="4">
    <source>
        <dbReference type="Proteomes" id="UP000293360"/>
    </source>
</evidence>
<proteinExistence type="predicted"/>
<dbReference type="Gene3D" id="3.40.50.300">
    <property type="entry name" value="P-loop containing nucleotide triphosphate hydrolases"/>
    <property type="match status" value="1"/>
</dbReference>
<evidence type="ECO:0000313" key="3">
    <source>
        <dbReference type="EMBL" id="RYO82674.1"/>
    </source>
</evidence>
<sequence length="325" mass="36311">MAEGLGVAASTIAVIELSAKVASLCLQYSKDVKHAKEDIIRIHEEVIRLKNTSKEVQNLVNSPRGAKLKASQKLGDILRDSQSRLERLDDELTPSKRCRAMKQFGLRALKWPFKSKDVEKIVQDLVRFDQNLLDMDQKTVLDKLPVAEGAAFDSHAEEHNPTCLQDTRVELLHDISRWAENPRAEGVFWLNGRAGTGKSTISRTVAHSFSKGGQLGASFFFKRGEGDRGGASKFFTTMAAQLVKTAPDLAPHVKNAIDADPAIFGKTMREQFEKLIFEPLSTTPQAAWKGDTLVIVVDVLDEFSTIADLRYQQARIAYSSRFYRY</sequence>
<keyword evidence="4" id="KW-1185">Reference proteome</keyword>
<keyword evidence="1" id="KW-0677">Repeat</keyword>
<evidence type="ECO:0000256" key="1">
    <source>
        <dbReference type="ARBA" id="ARBA00022737"/>
    </source>
</evidence>
<dbReference type="InterPro" id="IPR056884">
    <property type="entry name" value="NPHP3-like_N"/>
</dbReference>
<dbReference type="Pfam" id="PF24883">
    <property type="entry name" value="NPHP3_N"/>
    <property type="match status" value="1"/>
</dbReference>
<accession>A0A4Q4SUN2</accession>
<dbReference type="PANTHER" id="PTHR10039:SF16">
    <property type="entry name" value="GPI INOSITOL-DEACYLASE"/>
    <property type="match status" value="1"/>
</dbReference>
<comment type="caution">
    <text evidence="3">The sequence shown here is derived from an EMBL/GenBank/DDBJ whole genome shotgun (WGS) entry which is preliminary data.</text>
</comment>
<feature type="domain" description="Nephrocystin 3-like N-terminal" evidence="2">
    <location>
        <begin position="175"/>
        <end position="307"/>
    </location>
</feature>
<evidence type="ECO:0000259" key="2">
    <source>
        <dbReference type="Pfam" id="PF24883"/>
    </source>
</evidence>
<dbReference type="OrthoDB" id="538223at2759"/>
<dbReference type="Proteomes" id="UP000293360">
    <property type="component" value="Unassembled WGS sequence"/>
</dbReference>
<dbReference type="PANTHER" id="PTHR10039">
    <property type="entry name" value="AMELOGENIN"/>
    <property type="match status" value="1"/>
</dbReference>
<name>A0A4Q4SUN2_9PEZI</name>
<dbReference type="EMBL" id="QJNU01000930">
    <property type="protein sequence ID" value="RYO82674.1"/>
    <property type="molecule type" value="Genomic_DNA"/>
</dbReference>